<organism evidence="1 2">
    <name type="scientific">Antiquaquibacter soli</name>
    <dbReference type="NCBI Taxonomy" id="3064523"/>
    <lineage>
        <taxon>Bacteria</taxon>
        <taxon>Bacillati</taxon>
        <taxon>Actinomycetota</taxon>
        <taxon>Actinomycetes</taxon>
        <taxon>Micrococcales</taxon>
        <taxon>Microbacteriaceae</taxon>
        <taxon>Antiquaquibacter</taxon>
    </lineage>
</organism>
<proteinExistence type="predicted"/>
<protein>
    <recommendedName>
        <fullName evidence="3">Ribbon-helix-helix protein, CopG family</fullName>
    </recommendedName>
</protein>
<dbReference type="EMBL" id="JAUQUB010000002">
    <property type="protein sequence ID" value="MDO7882677.1"/>
    <property type="molecule type" value="Genomic_DNA"/>
</dbReference>
<sequence length="83" mass="9470">MTVQVRDLDAGVQETLRAAAQKAGLSFSAYLRQELTKLAENIEFWERAEKLGARRNPLGIDTSFFDGIPTQEIVDMIREDRDR</sequence>
<evidence type="ECO:0000313" key="1">
    <source>
        <dbReference type="EMBL" id="MDO7882677.1"/>
    </source>
</evidence>
<keyword evidence="2" id="KW-1185">Reference proteome</keyword>
<name>A0ABT9BNR2_9MICO</name>
<accession>A0ABT9BNR2</accession>
<dbReference type="Proteomes" id="UP001241072">
    <property type="component" value="Unassembled WGS sequence"/>
</dbReference>
<reference evidence="1 2" key="1">
    <citation type="submission" date="2023-07" db="EMBL/GenBank/DDBJ databases">
        <title>Protaetiibacter sp. nov WY-16 isolated from soil.</title>
        <authorList>
            <person name="Liu B."/>
            <person name="Wan Y."/>
        </authorList>
    </citation>
    <scope>NUCLEOTIDE SEQUENCE [LARGE SCALE GENOMIC DNA]</scope>
    <source>
        <strain evidence="1 2">WY-16</strain>
    </source>
</reference>
<dbReference type="RefSeq" id="WP_305003110.1">
    <property type="nucleotide sequence ID" value="NZ_JAUQUB010000002.1"/>
</dbReference>
<dbReference type="InterPro" id="IPR010985">
    <property type="entry name" value="Ribbon_hlx_hlx"/>
</dbReference>
<comment type="caution">
    <text evidence="1">The sequence shown here is derived from an EMBL/GenBank/DDBJ whole genome shotgun (WGS) entry which is preliminary data.</text>
</comment>
<dbReference type="SUPFAM" id="SSF47598">
    <property type="entry name" value="Ribbon-helix-helix"/>
    <property type="match status" value="1"/>
</dbReference>
<evidence type="ECO:0000313" key="2">
    <source>
        <dbReference type="Proteomes" id="UP001241072"/>
    </source>
</evidence>
<evidence type="ECO:0008006" key="3">
    <source>
        <dbReference type="Google" id="ProtNLM"/>
    </source>
</evidence>
<gene>
    <name evidence="1" type="ORF">Q5716_10620</name>
</gene>